<feature type="domain" description="Acyl-CoA thioesterase-like C-terminal" evidence="3">
    <location>
        <begin position="126"/>
        <end position="243"/>
    </location>
</feature>
<keyword evidence="5" id="KW-1185">Reference proteome</keyword>
<gene>
    <name evidence="4" type="ORF">HD596_007643</name>
</gene>
<organism evidence="4 5">
    <name type="scientific">Nonomuraea jabiensis</name>
    <dbReference type="NCBI Taxonomy" id="882448"/>
    <lineage>
        <taxon>Bacteria</taxon>
        <taxon>Bacillati</taxon>
        <taxon>Actinomycetota</taxon>
        <taxon>Actinomycetes</taxon>
        <taxon>Streptosporangiales</taxon>
        <taxon>Streptosporangiaceae</taxon>
        <taxon>Nonomuraea</taxon>
    </lineage>
</organism>
<evidence type="ECO:0000313" key="5">
    <source>
        <dbReference type="Proteomes" id="UP000579153"/>
    </source>
</evidence>
<sequence length="259" mass="27493">MSAFFTQKKGELVPAPHARGPWSPDMLHGRLLGGLAARAIERRYAQPGLQFARLTVDLFRNSPMVPVTVETSLVRAGRRILVADAVITTEQGAIGRAGAVLLRQGEQPEGEQTFVTPPWDTPAPSGPPVDGQASWKPPFDLWRVTEWAAPGPGRVWLRESYPLVDEEPLTPFVRAALAADFASPLSNSGVDGLRFINADYTLTLARLPSAELIGVEATGHLSAGGVATGHVTMHDASGPFGFCVVTAVANTVGIGGRQS</sequence>
<evidence type="ECO:0000259" key="3">
    <source>
        <dbReference type="Pfam" id="PF20789"/>
    </source>
</evidence>
<dbReference type="InterPro" id="IPR049450">
    <property type="entry name" value="ACOT8-like_C"/>
</dbReference>
<dbReference type="InterPro" id="IPR042171">
    <property type="entry name" value="Acyl-CoA_hotdog"/>
</dbReference>
<evidence type="ECO:0008006" key="6">
    <source>
        <dbReference type="Google" id="ProtNLM"/>
    </source>
</evidence>
<reference evidence="4 5" key="1">
    <citation type="submission" date="2020-08" db="EMBL/GenBank/DDBJ databases">
        <title>Sequencing the genomes of 1000 actinobacteria strains.</title>
        <authorList>
            <person name="Klenk H.-P."/>
        </authorList>
    </citation>
    <scope>NUCLEOTIDE SEQUENCE [LARGE SCALE GENOMIC DNA]</scope>
    <source>
        <strain evidence="4 5">DSM 45507</strain>
    </source>
</reference>
<evidence type="ECO:0000313" key="4">
    <source>
        <dbReference type="EMBL" id="MBB5780887.1"/>
    </source>
</evidence>
<dbReference type="InterPro" id="IPR049449">
    <property type="entry name" value="TesB_ACOT8-like_N"/>
</dbReference>
<dbReference type="RefSeq" id="WP_313045903.1">
    <property type="nucleotide sequence ID" value="NZ_JACHMB010000001.1"/>
</dbReference>
<dbReference type="Proteomes" id="UP000579153">
    <property type="component" value="Unassembled WGS sequence"/>
</dbReference>
<feature type="region of interest" description="Disordered" evidence="1">
    <location>
        <begin position="107"/>
        <end position="131"/>
    </location>
</feature>
<dbReference type="Pfam" id="PF13622">
    <property type="entry name" value="4HBT_3"/>
    <property type="match status" value="1"/>
</dbReference>
<protein>
    <recommendedName>
        <fullName evidence="6">Thioesterase-like superfamily protein</fullName>
    </recommendedName>
</protein>
<evidence type="ECO:0000256" key="1">
    <source>
        <dbReference type="SAM" id="MobiDB-lite"/>
    </source>
</evidence>
<dbReference type="AlphaFoldDB" id="A0A7W9GBT4"/>
<dbReference type="EMBL" id="JACHMB010000001">
    <property type="protein sequence ID" value="MBB5780887.1"/>
    <property type="molecule type" value="Genomic_DNA"/>
</dbReference>
<dbReference type="Gene3D" id="2.40.160.210">
    <property type="entry name" value="Acyl-CoA thioesterase, double hotdog domain"/>
    <property type="match status" value="1"/>
</dbReference>
<dbReference type="Pfam" id="PF20789">
    <property type="entry name" value="4HBT_3C"/>
    <property type="match status" value="1"/>
</dbReference>
<name>A0A7W9GBT4_9ACTN</name>
<comment type="caution">
    <text evidence="4">The sequence shown here is derived from an EMBL/GenBank/DDBJ whole genome shotgun (WGS) entry which is preliminary data.</text>
</comment>
<evidence type="ECO:0000259" key="2">
    <source>
        <dbReference type="Pfam" id="PF13622"/>
    </source>
</evidence>
<accession>A0A7W9GBT4</accession>
<proteinExistence type="predicted"/>
<feature type="domain" description="Acyl-CoA thioesterase-like N-terminal HotDog" evidence="2">
    <location>
        <begin position="19"/>
        <end position="94"/>
    </location>
</feature>